<evidence type="ECO:0000313" key="5">
    <source>
        <dbReference type="Proteomes" id="UP000562984"/>
    </source>
</evidence>
<feature type="domain" description="HNH nuclease" evidence="3">
    <location>
        <begin position="504"/>
        <end position="556"/>
    </location>
</feature>
<name>A0A849ACJ6_9ACTN</name>
<evidence type="ECO:0000256" key="1">
    <source>
        <dbReference type="ARBA" id="ARBA00023450"/>
    </source>
</evidence>
<evidence type="ECO:0000259" key="3">
    <source>
        <dbReference type="SMART" id="SM00507"/>
    </source>
</evidence>
<proteinExistence type="inferred from homology"/>
<dbReference type="RefSeq" id="WP_171199883.1">
    <property type="nucleotide sequence ID" value="NZ_JABEND010000005.1"/>
</dbReference>
<comment type="caution">
    <text evidence="4">The sequence shown here is derived from an EMBL/GenBank/DDBJ whole genome shotgun (WGS) entry which is preliminary data.</text>
</comment>
<dbReference type="Gene3D" id="1.10.30.50">
    <property type="match status" value="1"/>
</dbReference>
<feature type="compositionally biased region" description="Low complexity" evidence="2">
    <location>
        <begin position="595"/>
        <end position="607"/>
    </location>
</feature>
<reference evidence="4 5" key="1">
    <citation type="submission" date="2020-05" db="EMBL/GenBank/DDBJ databases">
        <title>Nakamurella sp. DB0629 isolated from air conditioner.</title>
        <authorList>
            <person name="Kim D.H."/>
            <person name="Kim D.-U."/>
        </authorList>
    </citation>
    <scope>NUCLEOTIDE SEQUENCE [LARGE SCALE GENOMIC DNA]</scope>
    <source>
        <strain evidence="4 5">DB0629</strain>
    </source>
</reference>
<sequence>MPAPSAGATGATDAAPSTRARGAVGEVNKEDANKGDIDSGNAGVGNSRAATRSVESASSASAGTGTRSSGGDSGDADGGGPDAAARSADTDSANGAADAGGVAGVVLHGNVLLDSVVARERVIRHLQALNAADLGELARSYVGVREFLDTEVAGALTISECVAATQITIAEQLRKIPVTWAAWNAGEIDLPKVRYLAEQVEHLDEATAHRLEERIYPSAVGRPMALFRRQVRRVLLGLNPDHARESHEKAVAQRGVSCVPGEDGMAQLVYYGPAQEVEVVWRVLTVMADTAKTPDDPRGIDARRADCLVDLFHHVVEQGLPGGAQLTARQRSRVRLQVTMPYTVLTGGAEVCELDGYGPITATQARTILARTHTSTPTSAGTGGREVNQGNNNGSARRPGGDGRAGRSDPSGQAGRRPGASGQPGRSPGVSSGTSRRPDTPRGADSTPAAPGGSDRSPHQPTGSATGSRSDPGCDLLVQRLVCDPLDGSLLDATRIAGYVPPEWLAEQIRTRDRTCVAPGCRQPAARTEIDHRVPYQAGGTTSADNLNLLCKHHHRAKDGGGWTLTRTADGTYHWTSPLGRTHTREPETWWQPTDPASDPGGPSAAALSQTADQSATRGTPNEPVASEQETGEQPAGEQPGGTRDSSDQDPATTGPAESLAPPSDQAEPGVPDQNDDLPPF</sequence>
<feature type="compositionally biased region" description="Low complexity" evidence="2">
    <location>
        <begin position="47"/>
        <end position="70"/>
    </location>
</feature>
<dbReference type="InterPro" id="IPR002711">
    <property type="entry name" value="HNH"/>
</dbReference>
<feature type="region of interest" description="Disordered" evidence="2">
    <location>
        <begin position="373"/>
        <end position="471"/>
    </location>
</feature>
<feature type="compositionally biased region" description="Low complexity" evidence="2">
    <location>
        <begin position="82"/>
        <end position="95"/>
    </location>
</feature>
<dbReference type="Proteomes" id="UP000562984">
    <property type="component" value="Unassembled WGS sequence"/>
</dbReference>
<feature type="compositionally biased region" description="Polar residues" evidence="2">
    <location>
        <begin position="459"/>
        <end position="469"/>
    </location>
</feature>
<feature type="region of interest" description="Disordered" evidence="2">
    <location>
        <begin position="1"/>
        <end position="95"/>
    </location>
</feature>
<feature type="region of interest" description="Disordered" evidence="2">
    <location>
        <begin position="571"/>
        <end position="681"/>
    </location>
</feature>
<dbReference type="CDD" id="cd00085">
    <property type="entry name" value="HNHc"/>
    <property type="match status" value="1"/>
</dbReference>
<feature type="compositionally biased region" description="Gly residues" evidence="2">
    <location>
        <begin position="71"/>
        <end position="81"/>
    </location>
</feature>
<dbReference type="Pfam" id="PF02720">
    <property type="entry name" value="DUF222"/>
    <property type="match status" value="1"/>
</dbReference>
<dbReference type="Pfam" id="PF01844">
    <property type="entry name" value="HNH"/>
    <property type="match status" value="1"/>
</dbReference>
<feature type="compositionally biased region" description="Basic and acidic residues" evidence="2">
    <location>
        <begin position="27"/>
        <end position="37"/>
    </location>
</feature>
<dbReference type="GO" id="GO:0004519">
    <property type="term" value="F:endonuclease activity"/>
    <property type="evidence" value="ECO:0007669"/>
    <property type="project" value="InterPro"/>
</dbReference>
<dbReference type="GO" id="GO:0003676">
    <property type="term" value="F:nucleic acid binding"/>
    <property type="evidence" value="ECO:0007669"/>
    <property type="project" value="InterPro"/>
</dbReference>
<protein>
    <submittedName>
        <fullName evidence="4">DUF222 domain-containing protein</fullName>
    </submittedName>
</protein>
<comment type="similarity">
    <text evidence="1">Belongs to the Rv1128c/1148c/1588c/1702c/1945/3466 family.</text>
</comment>
<dbReference type="SMART" id="SM00507">
    <property type="entry name" value="HNHc"/>
    <property type="match status" value="1"/>
</dbReference>
<dbReference type="GO" id="GO:0008270">
    <property type="term" value="F:zinc ion binding"/>
    <property type="evidence" value="ECO:0007669"/>
    <property type="project" value="InterPro"/>
</dbReference>
<keyword evidence="5" id="KW-1185">Reference proteome</keyword>
<gene>
    <name evidence="4" type="ORF">HKD39_10885</name>
</gene>
<organism evidence="4 5">
    <name type="scientific">Nakamurella aerolata</name>
    <dbReference type="NCBI Taxonomy" id="1656892"/>
    <lineage>
        <taxon>Bacteria</taxon>
        <taxon>Bacillati</taxon>
        <taxon>Actinomycetota</taxon>
        <taxon>Actinomycetes</taxon>
        <taxon>Nakamurellales</taxon>
        <taxon>Nakamurellaceae</taxon>
        <taxon>Nakamurella</taxon>
    </lineage>
</organism>
<dbReference type="InterPro" id="IPR003615">
    <property type="entry name" value="HNH_nuc"/>
</dbReference>
<dbReference type="InterPro" id="IPR003870">
    <property type="entry name" value="DUF222"/>
</dbReference>
<dbReference type="AlphaFoldDB" id="A0A849ACJ6"/>
<evidence type="ECO:0000313" key="4">
    <source>
        <dbReference type="EMBL" id="NNG36210.1"/>
    </source>
</evidence>
<evidence type="ECO:0000256" key="2">
    <source>
        <dbReference type="SAM" id="MobiDB-lite"/>
    </source>
</evidence>
<accession>A0A849ACJ6</accession>
<dbReference type="EMBL" id="JABEND010000005">
    <property type="protein sequence ID" value="NNG36210.1"/>
    <property type="molecule type" value="Genomic_DNA"/>
</dbReference>
<feature type="compositionally biased region" description="Polar residues" evidence="2">
    <location>
        <begin position="608"/>
        <end position="620"/>
    </location>
</feature>